<dbReference type="AlphaFoldDB" id="H7C7B3"/>
<dbReference type="PANTHER" id="PTHR46558:SF9">
    <property type="entry name" value="TRANSCRIPTIONAL REGULATOR, PBSX FAMILY"/>
    <property type="match status" value="1"/>
</dbReference>
<dbReference type="InterPro" id="IPR010982">
    <property type="entry name" value="Lambda_DNA-bd_dom_sf"/>
</dbReference>
<name>H7C7B3_ENTFA</name>
<dbReference type="RefSeq" id="WP_002370931.1">
    <property type="nucleotide sequence ID" value="NC_004668.1"/>
</dbReference>
<dbReference type="GO" id="GO:0003677">
    <property type="term" value="F:DNA binding"/>
    <property type="evidence" value="ECO:0007669"/>
    <property type="project" value="UniProtKB-KW"/>
</dbReference>
<dbReference type="Pfam" id="PF01381">
    <property type="entry name" value="HTH_3"/>
    <property type="match status" value="1"/>
</dbReference>
<evidence type="ECO:0000259" key="2">
    <source>
        <dbReference type="PROSITE" id="PS50943"/>
    </source>
</evidence>
<dbReference type="CDD" id="cd00093">
    <property type="entry name" value="HTH_XRE"/>
    <property type="match status" value="1"/>
</dbReference>
<sequence>MIINNLKLIREKKKISQSELAALLEVSRQTINGIEKNKYNPSLQLALKIAYYLDTPLEDIFQWQPE</sequence>
<accession>H7C7B3</accession>
<proteinExistence type="predicted"/>
<reference evidence="3 4" key="1">
    <citation type="journal article" date="2003" name="Science">
        <title>Role of mobile DNA in the evolution of vancomycin-resistant Enterococcus faecalis.</title>
        <authorList>
            <person name="Paulsen I."/>
            <person name="Banerjei L."/>
            <person name="Myers G.S.A."/>
            <person name="Nelson K.E."/>
            <person name="Seshadri R."/>
            <person name="Read T.D."/>
            <person name="Fouts D.E."/>
            <person name="Eisen J.A."/>
            <person name="Gill S.R."/>
            <person name="Heidelberg J.F."/>
            <person name="Tettelin H."/>
            <person name="Dodson R.J."/>
            <person name="Umayam L."/>
            <person name="Brinkac L."/>
            <person name="Beanan M."/>
            <person name="Daugherty S."/>
            <person name="DeBoy R.T."/>
            <person name="Durkin S."/>
            <person name="Kolonay J."/>
            <person name="Madupu R."/>
            <person name="Nelson W."/>
            <person name="Vamathevan J."/>
            <person name="Tran B."/>
            <person name="Upton J."/>
            <person name="Hansen T."/>
            <person name="Shetty J."/>
            <person name="Khouri H."/>
            <person name="Utterback T."/>
            <person name="Radune D."/>
            <person name="Ketchum K.A."/>
            <person name="Dougherty B.A."/>
            <person name="Fraser C.M."/>
        </authorList>
    </citation>
    <scope>NUCLEOTIDE SEQUENCE [LARGE SCALE GENOMIC DNA]</scope>
    <source>
        <strain evidence="4">ATCC 700802 / V583</strain>
    </source>
</reference>
<evidence type="ECO:0000313" key="4">
    <source>
        <dbReference type="Proteomes" id="UP000001415"/>
    </source>
</evidence>
<organism evidence="3 4">
    <name type="scientific">Enterococcus faecalis (strain ATCC 700802 / V583)</name>
    <dbReference type="NCBI Taxonomy" id="226185"/>
    <lineage>
        <taxon>Bacteria</taxon>
        <taxon>Bacillati</taxon>
        <taxon>Bacillota</taxon>
        <taxon>Bacilli</taxon>
        <taxon>Lactobacillales</taxon>
        <taxon>Enterococcaceae</taxon>
        <taxon>Enterococcus</taxon>
    </lineage>
</organism>
<dbReference type="SMART" id="SM00530">
    <property type="entry name" value="HTH_XRE"/>
    <property type="match status" value="1"/>
</dbReference>
<evidence type="ECO:0000313" key="3">
    <source>
        <dbReference type="EMBL" id="AAO80372.1"/>
    </source>
</evidence>
<dbReference type="HOGENOM" id="CLU_066192_44_1_9"/>
<gene>
    <name evidence="3" type="ordered locus">EF_0524</name>
</gene>
<dbReference type="EnsemblBacteria" id="AAO80372">
    <property type="protein sequence ID" value="AAO80372"/>
    <property type="gene ID" value="EF_0524"/>
</dbReference>
<dbReference type="InterPro" id="IPR001387">
    <property type="entry name" value="Cro/C1-type_HTH"/>
</dbReference>
<protein>
    <submittedName>
        <fullName evidence="3">Transcriptional regulator, Cro/CI family</fullName>
    </submittedName>
</protein>
<keyword evidence="4" id="KW-1185">Reference proteome</keyword>
<dbReference type="SUPFAM" id="SSF47413">
    <property type="entry name" value="lambda repressor-like DNA-binding domains"/>
    <property type="match status" value="1"/>
</dbReference>
<dbReference type="EMBL" id="AE016830">
    <property type="protein sequence ID" value="AAO80372.1"/>
    <property type="molecule type" value="Genomic_DNA"/>
</dbReference>
<feature type="domain" description="HTH cro/C1-type" evidence="2">
    <location>
        <begin position="6"/>
        <end position="60"/>
    </location>
</feature>
<dbReference type="KEGG" id="efa:EF0524"/>
<evidence type="ECO:0000256" key="1">
    <source>
        <dbReference type="ARBA" id="ARBA00023125"/>
    </source>
</evidence>
<dbReference type="PANTHER" id="PTHR46558">
    <property type="entry name" value="TRACRIPTIONAL REGULATORY PROTEIN-RELATED-RELATED"/>
    <property type="match status" value="1"/>
</dbReference>
<dbReference type="eggNOG" id="COG1476">
    <property type="taxonomic scope" value="Bacteria"/>
</dbReference>
<dbReference type="STRING" id="226185.EF_0524"/>
<keyword evidence="1" id="KW-0238">DNA-binding</keyword>
<dbReference type="Gene3D" id="1.10.260.40">
    <property type="entry name" value="lambda repressor-like DNA-binding domains"/>
    <property type="match status" value="1"/>
</dbReference>
<dbReference type="PROSITE" id="PS50943">
    <property type="entry name" value="HTH_CROC1"/>
    <property type="match status" value="1"/>
</dbReference>
<dbReference type="Proteomes" id="UP000001415">
    <property type="component" value="Chromosome"/>
</dbReference>
<dbReference type="PATRIC" id="fig|226185.45.peg.2462"/>